<dbReference type="SUPFAM" id="SSF49265">
    <property type="entry name" value="Fibronectin type III"/>
    <property type="match status" value="1"/>
</dbReference>
<dbReference type="SMART" id="SM00409">
    <property type="entry name" value="IG"/>
    <property type="match status" value="5"/>
</dbReference>
<dbReference type="InterPro" id="IPR036116">
    <property type="entry name" value="FN3_sf"/>
</dbReference>
<feature type="domain" description="Ig-like" evidence="15">
    <location>
        <begin position="21"/>
        <end position="111"/>
    </location>
</feature>
<dbReference type="CDD" id="cd00063">
    <property type="entry name" value="FN3"/>
    <property type="match status" value="2"/>
</dbReference>
<dbReference type="Gene3D" id="2.60.40.10">
    <property type="entry name" value="Immunoglobulins"/>
    <property type="match status" value="7"/>
</dbReference>
<dbReference type="FunFam" id="2.60.40.10:FF:000032">
    <property type="entry name" value="palladin isoform X1"/>
    <property type="match status" value="1"/>
</dbReference>
<evidence type="ECO:0000256" key="7">
    <source>
        <dbReference type="ARBA" id="ARBA00022989"/>
    </source>
</evidence>
<evidence type="ECO:0000256" key="11">
    <source>
        <dbReference type="ARBA" id="ARBA00023319"/>
    </source>
</evidence>
<dbReference type="FunFam" id="2.60.40.10:FF:000086">
    <property type="entry name" value="Neural cell adhesion molecule 1"/>
    <property type="match status" value="1"/>
</dbReference>
<evidence type="ECO:0000256" key="1">
    <source>
        <dbReference type="ARBA" id="ARBA00004251"/>
    </source>
</evidence>
<feature type="compositionally biased region" description="Basic and acidic residues" evidence="12">
    <location>
        <begin position="773"/>
        <end position="798"/>
    </location>
</feature>
<feature type="compositionally biased region" description="Low complexity" evidence="12">
    <location>
        <begin position="909"/>
        <end position="933"/>
    </location>
</feature>
<dbReference type="Pfam" id="PF00041">
    <property type="entry name" value="fn3"/>
    <property type="match status" value="2"/>
</dbReference>
<organism evidence="17 18">
    <name type="scientific">Petromyzon marinus</name>
    <name type="common">Sea lamprey</name>
    <dbReference type="NCBI Taxonomy" id="7757"/>
    <lineage>
        <taxon>Eukaryota</taxon>
        <taxon>Metazoa</taxon>
        <taxon>Chordata</taxon>
        <taxon>Craniata</taxon>
        <taxon>Vertebrata</taxon>
        <taxon>Cyclostomata</taxon>
        <taxon>Hyperoartia</taxon>
        <taxon>Petromyzontiformes</taxon>
        <taxon>Petromyzontidae</taxon>
        <taxon>Petromyzon</taxon>
    </lineage>
</organism>
<feature type="region of interest" description="Disordered" evidence="12">
    <location>
        <begin position="758"/>
        <end position="815"/>
    </location>
</feature>
<evidence type="ECO:0000313" key="18">
    <source>
        <dbReference type="RefSeq" id="XP_032820510.1"/>
    </source>
</evidence>
<keyword evidence="11" id="KW-0393">Immunoglobulin domain</keyword>
<evidence type="ECO:0000259" key="16">
    <source>
        <dbReference type="PROSITE" id="PS50853"/>
    </source>
</evidence>
<evidence type="ECO:0000256" key="2">
    <source>
        <dbReference type="ARBA" id="ARBA00022475"/>
    </source>
</evidence>
<keyword evidence="5" id="KW-0677">Repeat</keyword>
<dbReference type="AlphaFoldDB" id="A0AAJ7TMB1"/>
<feature type="compositionally biased region" description="Basic and acidic residues" evidence="12">
    <location>
        <begin position="1057"/>
        <end position="1078"/>
    </location>
</feature>
<feature type="compositionally biased region" description="Low complexity" evidence="12">
    <location>
        <begin position="878"/>
        <end position="896"/>
    </location>
</feature>
<dbReference type="GO" id="GO:0043025">
    <property type="term" value="C:neuronal cell body"/>
    <property type="evidence" value="ECO:0007669"/>
    <property type="project" value="TreeGrafter"/>
</dbReference>
<evidence type="ECO:0000256" key="14">
    <source>
        <dbReference type="SAM" id="SignalP"/>
    </source>
</evidence>
<feature type="compositionally biased region" description="Low complexity" evidence="12">
    <location>
        <begin position="803"/>
        <end position="814"/>
    </location>
</feature>
<feature type="compositionally biased region" description="Low complexity" evidence="12">
    <location>
        <begin position="954"/>
        <end position="1000"/>
    </location>
</feature>
<feature type="compositionally biased region" description="Basic and acidic residues" evidence="12">
    <location>
        <begin position="678"/>
        <end position="687"/>
    </location>
</feature>
<dbReference type="Proteomes" id="UP001318040">
    <property type="component" value="Chromosome 32"/>
</dbReference>
<keyword evidence="9" id="KW-1015">Disulfide bond</keyword>
<dbReference type="PROSITE" id="PS50835">
    <property type="entry name" value="IG_LIKE"/>
    <property type="match status" value="5"/>
</dbReference>
<dbReference type="InterPro" id="IPR050958">
    <property type="entry name" value="Cell_Adh-Cytoskel_Orgn"/>
</dbReference>
<keyword evidence="10" id="KW-0325">Glycoprotein</keyword>
<comment type="subcellular location">
    <subcellularLocation>
        <location evidence="1">Cell membrane</location>
        <topology evidence="1">Single-pass type I membrane protein</topology>
    </subcellularLocation>
</comment>
<dbReference type="GO" id="GO:0030424">
    <property type="term" value="C:axon"/>
    <property type="evidence" value="ECO:0007669"/>
    <property type="project" value="TreeGrafter"/>
</dbReference>
<evidence type="ECO:0000256" key="6">
    <source>
        <dbReference type="ARBA" id="ARBA00022889"/>
    </source>
</evidence>
<accession>A0AAJ7TMB1</accession>
<sequence length="1169" mass="121669">MEGFRILSMVGLLIYGVQGAPLSVVISPSVGEISVADSKFFMCTVSGDVASIAWFDPRGVAIESSDRVSVSRQENEVALTIYRVTVDDAGVYKCVASATDGTTGEGTVIVSIYQRVTFKEARSPQEFKEGDDAIVECHVISSPEPAVMWKFNERNVMMKKDARFSLLSNNYLQIRGIRKSDEGVYRCEGRILARGEIDYRDIRVLVNVAPTVRVRQNAVNATADRGENARLVCTADGFPEPIITWTRNGEVLEVSDKYALRANGSELVVKNVAKGDDGEYLCSAENKVGEQDAEVTLKVFVKPEITYLENKTTSELEEQIVLTCESEGEPLPTITWRRVSDQHVFRQGQQTLEGRIEVRSYAKVSSLTLRDVQYTDAGEYMCIANNNVGQASAAMHLDVAYGPKFAGEKVTYHSWPNNAVNVTCEVLANPKAAVSWSRDGQPIPSANLTNVIVHSFPGFSVLEITPESQSDFGSYNCVAVNNIASESKEFVLVEAALPSAPQSVKATAVYSTSAEITLEEPDYTGGVPILTYTVRVRPANGLSEWTSYYFGGSENTVKVTNLEPNTQYMAEVSARNGVGDGPFTKPTLFYTEPIRGEPSPPKVHGSVGSTGNSYVISWVSQDDGGSPIQHYLVKHRPVDGSAEWLEQRAPSTSKHAMLSSLKWNTEYEVHVRAINKEGDSDPAEHRFTTQPKPTANAGDDGDSGILRAAGGMGTGAIIGIVIVIFLILLVAIDVTCYFLKKCGLLMCITVSLCGKAGPSGKGAADPEQGKASYSKEESKEPIVEVKTEEEATANHEDGGPASEPTETTPLTQPERNADTAVTVIADPIPSGNAGTATTTTNSEAYVTAGSSPASEIAPTASAEKVSTASAASLAKIKTNAPASPTVAAATGATSSSEPKPGDPSSIKTSAASPGGKNAAAAAAAAASPTTSAAPEQEKPKSHPRAPSSGSPVVTAATPSPKSRSAPRPPGAAQAGAASPVAATAVAVGAGGATPAQAAPTAEKKADTPKEDGAATTAPPAASPVVNHSTGGTNAAASPAKPPVATAAAASAAGQAPKPEKPAEANAGPKKDVKAEEPSGGKSSAAGAGGGGGGGGDRDGPVDGLGELDLARDVFAALAAAGETKSPAKEEPSETVTAPPAPEVKADDVELKTVPNEAIQPVANQNESKA</sequence>
<evidence type="ECO:0000256" key="10">
    <source>
        <dbReference type="ARBA" id="ARBA00023180"/>
    </source>
</evidence>
<proteinExistence type="predicted"/>
<dbReference type="InterPro" id="IPR013098">
    <property type="entry name" value="Ig_I-set"/>
</dbReference>
<feature type="region of interest" description="Disordered" evidence="12">
    <location>
        <begin position="851"/>
        <end position="870"/>
    </location>
</feature>
<dbReference type="GO" id="GO:0050808">
    <property type="term" value="P:synapse organization"/>
    <property type="evidence" value="ECO:0007669"/>
    <property type="project" value="TreeGrafter"/>
</dbReference>
<dbReference type="GO" id="GO:0007156">
    <property type="term" value="P:homophilic cell adhesion via plasma membrane adhesion molecules"/>
    <property type="evidence" value="ECO:0007669"/>
    <property type="project" value="TreeGrafter"/>
</dbReference>
<feature type="transmembrane region" description="Helical" evidence="13">
    <location>
        <begin position="716"/>
        <end position="739"/>
    </location>
</feature>
<evidence type="ECO:0000256" key="9">
    <source>
        <dbReference type="ARBA" id="ARBA00023157"/>
    </source>
</evidence>
<feature type="domain" description="Fibronectin type-III" evidence="16">
    <location>
        <begin position="500"/>
        <end position="594"/>
    </location>
</feature>
<evidence type="ECO:0000256" key="4">
    <source>
        <dbReference type="ARBA" id="ARBA00022729"/>
    </source>
</evidence>
<evidence type="ECO:0000256" key="12">
    <source>
        <dbReference type="SAM" id="MobiDB-lite"/>
    </source>
</evidence>
<feature type="domain" description="Ig-like" evidence="15">
    <location>
        <begin position="403"/>
        <end position="493"/>
    </location>
</feature>
<dbReference type="InterPro" id="IPR009138">
    <property type="entry name" value="Neural_cell_adh"/>
</dbReference>
<evidence type="ECO:0000256" key="5">
    <source>
        <dbReference type="ARBA" id="ARBA00022737"/>
    </source>
</evidence>
<evidence type="ECO:0000256" key="8">
    <source>
        <dbReference type="ARBA" id="ARBA00023136"/>
    </source>
</evidence>
<dbReference type="Pfam" id="PF07679">
    <property type="entry name" value="I-set"/>
    <property type="match status" value="3"/>
</dbReference>
<dbReference type="FunFam" id="2.60.40.10:FF:000636">
    <property type="entry name" value="Neural cell adhesion molecule 2"/>
    <property type="match status" value="1"/>
</dbReference>
<dbReference type="PANTHER" id="PTHR45080:SF29">
    <property type="entry name" value="NEURAL CELL ADHESION MOLECULE 1-LIKE ISOFORM X1"/>
    <property type="match status" value="1"/>
</dbReference>
<feature type="region of interest" description="Disordered" evidence="12">
    <location>
        <begin position="1120"/>
        <end position="1169"/>
    </location>
</feature>
<evidence type="ECO:0000256" key="3">
    <source>
        <dbReference type="ARBA" id="ARBA00022692"/>
    </source>
</evidence>
<reference evidence="18" key="1">
    <citation type="submission" date="2025-08" db="UniProtKB">
        <authorList>
            <consortium name="RefSeq"/>
        </authorList>
    </citation>
    <scope>IDENTIFICATION</scope>
    <source>
        <tissue evidence="18">Sperm</tissue>
    </source>
</reference>
<dbReference type="SMART" id="SM00060">
    <property type="entry name" value="FN3"/>
    <property type="match status" value="2"/>
</dbReference>
<dbReference type="InterPro" id="IPR003598">
    <property type="entry name" value="Ig_sub2"/>
</dbReference>
<keyword evidence="3 13" id="KW-0812">Transmembrane</keyword>
<keyword evidence="4 14" id="KW-0732">Signal</keyword>
<dbReference type="RefSeq" id="XP_032820510.1">
    <property type="nucleotide sequence ID" value="XM_032964619.1"/>
</dbReference>
<dbReference type="InterPro" id="IPR013106">
    <property type="entry name" value="Ig_V-set"/>
</dbReference>
<dbReference type="CTD" id="4684"/>
<dbReference type="InterPro" id="IPR007110">
    <property type="entry name" value="Ig-like_dom"/>
</dbReference>
<dbReference type="SMART" id="SM00406">
    <property type="entry name" value="IGv"/>
    <property type="match status" value="4"/>
</dbReference>
<feature type="domain" description="Ig-like" evidence="15">
    <location>
        <begin position="210"/>
        <end position="296"/>
    </location>
</feature>
<dbReference type="GO" id="GO:0005886">
    <property type="term" value="C:plasma membrane"/>
    <property type="evidence" value="ECO:0007669"/>
    <property type="project" value="UniProtKB-SubCell"/>
</dbReference>
<dbReference type="SMART" id="SM00408">
    <property type="entry name" value="IGc2"/>
    <property type="match status" value="5"/>
</dbReference>
<keyword evidence="17" id="KW-1185">Reference proteome</keyword>
<feature type="compositionally biased region" description="Basic and acidic residues" evidence="12">
    <location>
        <begin position="1001"/>
        <end position="1012"/>
    </location>
</feature>
<dbReference type="InterPro" id="IPR013783">
    <property type="entry name" value="Ig-like_fold"/>
</dbReference>
<keyword evidence="2" id="KW-1003">Cell membrane</keyword>
<dbReference type="GO" id="GO:0008046">
    <property type="term" value="F:axon guidance receptor activity"/>
    <property type="evidence" value="ECO:0007669"/>
    <property type="project" value="TreeGrafter"/>
</dbReference>
<dbReference type="InterPro" id="IPR036179">
    <property type="entry name" value="Ig-like_dom_sf"/>
</dbReference>
<feature type="domain" description="Ig-like" evidence="15">
    <location>
        <begin position="303"/>
        <end position="400"/>
    </location>
</feature>
<keyword evidence="8 13" id="KW-0472">Membrane</keyword>
<feature type="chain" id="PRO_5042504889" evidence="14">
    <location>
        <begin position="20"/>
        <end position="1169"/>
    </location>
</feature>
<dbReference type="SUPFAM" id="SSF48726">
    <property type="entry name" value="Immunoglobulin"/>
    <property type="match status" value="5"/>
</dbReference>
<gene>
    <name evidence="18" type="primary">NCAM1</name>
</gene>
<feature type="signal peptide" evidence="14">
    <location>
        <begin position="1"/>
        <end position="19"/>
    </location>
</feature>
<dbReference type="InterPro" id="IPR003599">
    <property type="entry name" value="Ig_sub"/>
</dbReference>
<keyword evidence="6" id="KW-0130">Cell adhesion</keyword>
<feature type="compositionally biased region" description="Low complexity" evidence="12">
    <location>
        <begin position="1034"/>
        <end position="1056"/>
    </location>
</feature>
<dbReference type="CDD" id="cd00096">
    <property type="entry name" value="Ig"/>
    <property type="match status" value="1"/>
</dbReference>
<feature type="domain" description="Fibronectin type-III" evidence="16">
    <location>
        <begin position="597"/>
        <end position="694"/>
    </location>
</feature>
<feature type="region of interest" description="Disordered" evidence="12">
    <location>
        <begin position="678"/>
        <end position="702"/>
    </location>
</feature>
<feature type="domain" description="Ig-like" evidence="15">
    <location>
        <begin position="114"/>
        <end position="187"/>
    </location>
</feature>
<dbReference type="PROSITE" id="PS50853">
    <property type="entry name" value="FN3"/>
    <property type="match status" value="2"/>
</dbReference>
<evidence type="ECO:0000313" key="17">
    <source>
        <dbReference type="Proteomes" id="UP001318040"/>
    </source>
</evidence>
<protein>
    <submittedName>
        <fullName evidence="18">Neural cell adhesion molecule 1 isoform X2</fullName>
    </submittedName>
</protein>
<dbReference type="PANTHER" id="PTHR45080">
    <property type="entry name" value="CONTACTIN 5"/>
    <property type="match status" value="1"/>
</dbReference>
<dbReference type="PRINTS" id="PR01838">
    <property type="entry name" value="NCAMFAMILY"/>
</dbReference>
<evidence type="ECO:0000259" key="15">
    <source>
        <dbReference type="PROSITE" id="PS50835"/>
    </source>
</evidence>
<dbReference type="Pfam" id="PF13927">
    <property type="entry name" value="Ig_3"/>
    <property type="match status" value="2"/>
</dbReference>
<name>A0AAJ7TMB1_PETMA</name>
<dbReference type="InterPro" id="IPR003961">
    <property type="entry name" value="FN3_dom"/>
</dbReference>
<keyword evidence="7 13" id="KW-1133">Transmembrane helix</keyword>
<evidence type="ECO:0000256" key="13">
    <source>
        <dbReference type="SAM" id="Phobius"/>
    </source>
</evidence>
<feature type="region of interest" description="Disordered" evidence="12">
    <location>
        <begin position="876"/>
        <end position="1107"/>
    </location>
</feature>